<accession>A0ABT3QFZ3</accession>
<dbReference type="EMBL" id="JAPIUZ010000004">
    <property type="protein sequence ID" value="MCX2564204.1"/>
    <property type="molecule type" value="Genomic_DNA"/>
</dbReference>
<evidence type="ECO:0000259" key="4">
    <source>
        <dbReference type="Pfam" id="PF01464"/>
    </source>
</evidence>
<organism evidence="5 6">
    <name type="scientific">Acetobacter thailandicus</name>
    <dbReference type="NCBI Taxonomy" id="1502842"/>
    <lineage>
        <taxon>Bacteria</taxon>
        <taxon>Pseudomonadati</taxon>
        <taxon>Pseudomonadota</taxon>
        <taxon>Alphaproteobacteria</taxon>
        <taxon>Acetobacterales</taxon>
        <taxon>Acetobacteraceae</taxon>
        <taxon>Acetobacter</taxon>
    </lineage>
</organism>
<dbReference type="Gene3D" id="1.10.530.10">
    <property type="match status" value="1"/>
</dbReference>
<evidence type="ECO:0000256" key="1">
    <source>
        <dbReference type="ARBA" id="ARBA00007734"/>
    </source>
</evidence>
<dbReference type="InterPro" id="IPR000189">
    <property type="entry name" value="Transglyc_AS"/>
</dbReference>
<dbReference type="Proteomes" id="UP001301152">
    <property type="component" value="Unassembled WGS sequence"/>
</dbReference>
<dbReference type="PROSITE" id="PS00922">
    <property type="entry name" value="TRANSGLYCOSYLASE"/>
    <property type="match status" value="1"/>
</dbReference>
<proteinExistence type="inferred from homology"/>
<gene>
    <name evidence="5" type="ORF">OQ497_09555</name>
</gene>
<dbReference type="RefSeq" id="WP_173559903.1">
    <property type="nucleotide sequence ID" value="NZ_JAPIUZ010000004.1"/>
</dbReference>
<dbReference type="Gene3D" id="1.25.20.10">
    <property type="entry name" value="Bacterial muramidases"/>
    <property type="match status" value="1"/>
</dbReference>
<dbReference type="PANTHER" id="PTHR37423">
    <property type="entry name" value="SOLUBLE LYTIC MUREIN TRANSGLYCOSYLASE-RELATED"/>
    <property type="match status" value="1"/>
</dbReference>
<comment type="similarity">
    <text evidence="2">Belongs to the virb1 family.</text>
</comment>
<evidence type="ECO:0000256" key="2">
    <source>
        <dbReference type="ARBA" id="ARBA00009387"/>
    </source>
</evidence>
<dbReference type="InterPro" id="IPR008939">
    <property type="entry name" value="Lytic_TGlycosylase_superhlx_U"/>
</dbReference>
<keyword evidence="6" id="KW-1185">Reference proteome</keyword>
<protein>
    <submittedName>
        <fullName evidence="5">Lytic transglycosylase domain-containing protein</fullName>
    </submittedName>
</protein>
<dbReference type="CDD" id="cd13401">
    <property type="entry name" value="Slt70-like"/>
    <property type="match status" value="1"/>
</dbReference>
<dbReference type="SUPFAM" id="SSF53955">
    <property type="entry name" value="Lysozyme-like"/>
    <property type="match status" value="1"/>
</dbReference>
<evidence type="ECO:0000256" key="3">
    <source>
        <dbReference type="ARBA" id="ARBA00022729"/>
    </source>
</evidence>
<reference evidence="5 6" key="1">
    <citation type="submission" date="2022-11" db="EMBL/GenBank/DDBJ databases">
        <title>Genome sequencing of Acetobacter type strain.</title>
        <authorList>
            <person name="Heo J."/>
            <person name="Lee D."/>
            <person name="Han B.-H."/>
            <person name="Hong S.-B."/>
            <person name="Kwon S.-W."/>
        </authorList>
    </citation>
    <scope>NUCLEOTIDE SEQUENCE [LARGE SCALE GENOMIC DNA]</scope>
    <source>
        <strain evidence="5 6">KACC 21253</strain>
    </source>
</reference>
<keyword evidence="3" id="KW-0732">Signal</keyword>
<dbReference type="PANTHER" id="PTHR37423:SF2">
    <property type="entry name" value="MEMBRANE-BOUND LYTIC MUREIN TRANSGLYCOSYLASE C"/>
    <property type="match status" value="1"/>
</dbReference>
<dbReference type="SUPFAM" id="SSF48435">
    <property type="entry name" value="Bacterial muramidases"/>
    <property type="match status" value="1"/>
</dbReference>
<name>A0ABT3QFZ3_9PROT</name>
<dbReference type="Pfam" id="PF01464">
    <property type="entry name" value="SLT"/>
    <property type="match status" value="1"/>
</dbReference>
<dbReference type="InterPro" id="IPR023346">
    <property type="entry name" value="Lysozyme-like_dom_sf"/>
</dbReference>
<comment type="caution">
    <text evidence="5">The sequence shown here is derived from an EMBL/GenBank/DDBJ whole genome shotgun (WGS) entry which is preliminary data.</text>
</comment>
<evidence type="ECO:0000313" key="5">
    <source>
        <dbReference type="EMBL" id="MCX2564204.1"/>
    </source>
</evidence>
<comment type="similarity">
    <text evidence="1">Belongs to the transglycosylase Slt family.</text>
</comment>
<sequence>MSFVLSSVLRGRVAAPLIVLCLGACSSHGRTQSASNDGPVNAPAIQPAAQSAAVSSGETSVADRLTLWLSLTGSSHASAQEYANFLQTRPVWPRWSLLQLRMQQALTRETDTSVLQQLCASQSLTYSPALVKCVTTIPSLAGKLLPQARQAWINGTDSAQAAVSLAQTFPQAVTAETSWKRFNREETSGKLVAARQTLTYLAPSAQALAQARLAFRAGDPGAEATLAGLSASDQADTTLVYDRLHWLRLQKRDDEALALWKNAGVQAEEKTHLSAFWRERDALSRDFLQNNQNTEAFWVADDKITTGVNRLDAAFLSGWIALQKLNMPSISEPLFRSLADSSSLITKSRGYYWLGRTHARLNQTASAQADYARAAGYAGTFYGQMAAAELDGKRPTLLNPDIIPAAVTRSLRAWQNPMPLSAAEDSPGGNDLARAAEILVSWNDRPHARDFLSLMLIRARSLREKIAIAHLATRLQIPDTGVMVARYAGRDGLFLLREGWPQPYTLPTGTAVSPALVQGLIRQESSFNPDAVSPSNAIGLMQLKTGTAHDMLQSAGLPASAATAGGLHNPDNNMRLGMAYLSYLQGRFASVVPYVTASYNGGPNRLARWLSAQGNPAEGQASQDDMIDWIETIPYSETRNYVQRVWENMTIYSVLGKNT</sequence>
<evidence type="ECO:0000313" key="6">
    <source>
        <dbReference type="Proteomes" id="UP001301152"/>
    </source>
</evidence>
<dbReference type="InterPro" id="IPR008258">
    <property type="entry name" value="Transglycosylase_SLT_dom_1"/>
</dbReference>
<feature type="domain" description="Transglycosylase SLT" evidence="4">
    <location>
        <begin position="511"/>
        <end position="617"/>
    </location>
</feature>